<dbReference type="SMART" id="SM00530">
    <property type="entry name" value="HTH_XRE"/>
    <property type="match status" value="1"/>
</dbReference>
<dbReference type="GO" id="GO:0003677">
    <property type="term" value="F:DNA binding"/>
    <property type="evidence" value="ECO:0007669"/>
    <property type="project" value="InterPro"/>
</dbReference>
<dbReference type="PROSITE" id="PS50943">
    <property type="entry name" value="HTH_CROC1"/>
    <property type="match status" value="1"/>
</dbReference>
<comment type="caution">
    <text evidence="2">The sequence shown here is derived from an EMBL/GenBank/DDBJ whole genome shotgun (WGS) entry which is preliminary data.</text>
</comment>
<feature type="domain" description="HTH cro/C1-type" evidence="1">
    <location>
        <begin position="19"/>
        <end position="50"/>
    </location>
</feature>
<dbReference type="RefSeq" id="WP_184203404.1">
    <property type="nucleotide sequence ID" value="NZ_JACHGW010000006.1"/>
</dbReference>
<organism evidence="2 3">
    <name type="scientific">Armatimonas rosea</name>
    <dbReference type="NCBI Taxonomy" id="685828"/>
    <lineage>
        <taxon>Bacteria</taxon>
        <taxon>Bacillati</taxon>
        <taxon>Armatimonadota</taxon>
        <taxon>Armatimonadia</taxon>
        <taxon>Armatimonadales</taxon>
        <taxon>Armatimonadaceae</taxon>
        <taxon>Armatimonas</taxon>
    </lineage>
</organism>
<keyword evidence="3" id="KW-1185">Reference proteome</keyword>
<dbReference type="Pfam" id="PF01381">
    <property type="entry name" value="HTH_3"/>
    <property type="match status" value="1"/>
</dbReference>
<evidence type="ECO:0000259" key="1">
    <source>
        <dbReference type="PROSITE" id="PS50943"/>
    </source>
</evidence>
<proteinExistence type="predicted"/>
<evidence type="ECO:0000313" key="3">
    <source>
        <dbReference type="Proteomes" id="UP000520814"/>
    </source>
</evidence>
<dbReference type="EMBL" id="JACHGW010000006">
    <property type="protein sequence ID" value="MBB6053309.1"/>
    <property type="molecule type" value="Genomic_DNA"/>
</dbReference>
<name>A0A7W9SWN5_ARMRO</name>
<dbReference type="AlphaFoldDB" id="A0A7W9SWN5"/>
<sequence length="152" mass="16610">MTYLKMSSALESAGLGQWIKQKRLGLGLSLRELAELAGIAHSSLDKAERGGGMRDSTLELVVRALAGEGASEEEVTALSREARAVRAGLETEYVPDEDRIFFGGRFDNLPPDRKARVEELANELAALTDLENRLRDLERKQAIGGTGEPKEE</sequence>
<dbReference type="InterPro" id="IPR001387">
    <property type="entry name" value="Cro/C1-type_HTH"/>
</dbReference>
<dbReference type="InterPro" id="IPR010982">
    <property type="entry name" value="Lambda_DNA-bd_dom_sf"/>
</dbReference>
<dbReference type="Proteomes" id="UP000520814">
    <property type="component" value="Unassembled WGS sequence"/>
</dbReference>
<dbReference type="Gene3D" id="1.10.260.40">
    <property type="entry name" value="lambda repressor-like DNA-binding domains"/>
    <property type="match status" value="1"/>
</dbReference>
<gene>
    <name evidence="2" type="ORF">HNQ39_005143</name>
</gene>
<evidence type="ECO:0000313" key="2">
    <source>
        <dbReference type="EMBL" id="MBB6053309.1"/>
    </source>
</evidence>
<protein>
    <submittedName>
        <fullName evidence="2">Transcriptional regulator with XRE-family HTH domain</fullName>
    </submittedName>
</protein>
<dbReference type="SUPFAM" id="SSF47413">
    <property type="entry name" value="lambda repressor-like DNA-binding domains"/>
    <property type="match status" value="1"/>
</dbReference>
<accession>A0A7W9SWN5</accession>
<dbReference type="CDD" id="cd00093">
    <property type="entry name" value="HTH_XRE"/>
    <property type="match status" value="1"/>
</dbReference>
<reference evidence="2 3" key="1">
    <citation type="submission" date="2020-08" db="EMBL/GenBank/DDBJ databases">
        <title>Genomic Encyclopedia of Type Strains, Phase IV (KMG-IV): sequencing the most valuable type-strain genomes for metagenomic binning, comparative biology and taxonomic classification.</title>
        <authorList>
            <person name="Goeker M."/>
        </authorList>
    </citation>
    <scope>NUCLEOTIDE SEQUENCE [LARGE SCALE GENOMIC DNA]</scope>
    <source>
        <strain evidence="2 3">DSM 23562</strain>
    </source>
</reference>